<evidence type="ECO:0000313" key="1">
    <source>
        <dbReference type="EMBL" id="CAB4009943.1"/>
    </source>
</evidence>
<dbReference type="InterPro" id="IPR036457">
    <property type="entry name" value="PPM-type-like_dom_sf"/>
</dbReference>
<keyword evidence="2" id="KW-1185">Reference proteome</keyword>
<gene>
    <name evidence="1" type="ORF">PACLA_8A015467</name>
</gene>
<dbReference type="InterPro" id="IPR015655">
    <property type="entry name" value="PP2C"/>
</dbReference>
<dbReference type="SUPFAM" id="SSF81606">
    <property type="entry name" value="PP2C-like"/>
    <property type="match status" value="1"/>
</dbReference>
<accession>A0A7D9IP12</accession>
<reference evidence="1" key="1">
    <citation type="submission" date="2020-04" db="EMBL/GenBank/DDBJ databases">
        <authorList>
            <person name="Alioto T."/>
            <person name="Alioto T."/>
            <person name="Gomez Garrido J."/>
        </authorList>
    </citation>
    <scope>NUCLEOTIDE SEQUENCE</scope>
    <source>
        <strain evidence="1">A484AB</strain>
    </source>
</reference>
<dbReference type="GO" id="GO:0005739">
    <property type="term" value="C:mitochondrion"/>
    <property type="evidence" value="ECO:0007669"/>
    <property type="project" value="TreeGrafter"/>
</dbReference>
<dbReference type="EMBL" id="CACRXK020006627">
    <property type="protein sequence ID" value="CAB4009943.1"/>
    <property type="molecule type" value="Genomic_DNA"/>
</dbReference>
<dbReference type="AlphaFoldDB" id="A0A7D9IP12"/>
<protein>
    <submittedName>
        <fullName evidence="1">Pyruvate dehydrogenase [acetyl-transferring]-phosphatase 2, mitochondrial-like</fullName>
    </submittedName>
</protein>
<dbReference type="InterPro" id="IPR001932">
    <property type="entry name" value="PPM-type_phosphatase-like_dom"/>
</dbReference>
<dbReference type="SMART" id="SM00332">
    <property type="entry name" value="PP2Cc"/>
    <property type="match status" value="1"/>
</dbReference>
<proteinExistence type="predicted"/>
<keyword evidence="1" id="KW-0670">Pyruvate</keyword>
<dbReference type="OrthoDB" id="420076at2759"/>
<dbReference type="Pfam" id="PF00481">
    <property type="entry name" value="PP2C"/>
    <property type="match status" value="1"/>
</dbReference>
<dbReference type="Proteomes" id="UP001152795">
    <property type="component" value="Unassembled WGS sequence"/>
</dbReference>
<comment type="caution">
    <text evidence="1">The sequence shown here is derived from an EMBL/GenBank/DDBJ whole genome shotgun (WGS) entry which is preliminary data.</text>
</comment>
<dbReference type="Gene3D" id="3.60.40.10">
    <property type="entry name" value="PPM-type phosphatase domain"/>
    <property type="match status" value="1"/>
</dbReference>
<name>A0A7D9IP12_PARCT</name>
<dbReference type="CDD" id="cd00143">
    <property type="entry name" value="PP2Cc"/>
    <property type="match status" value="1"/>
</dbReference>
<organism evidence="1 2">
    <name type="scientific">Paramuricea clavata</name>
    <name type="common">Red gorgonian</name>
    <name type="synonym">Violescent sea-whip</name>
    <dbReference type="NCBI Taxonomy" id="317549"/>
    <lineage>
        <taxon>Eukaryota</taxon>
        <taxon>Metazoa</taxon>
        <taxon>Cnidaria</taxon>
        <taxon>Anthozoa</taxon>
        <taxon>Octocorallia</taxon>
        <taxon>Malacalcyonacea</taxon>
        <taxon>Plexauridae</taxon>
        <taxon>Paramuricea</taxon>
    </lineage>
</organism>
<evidence type="ECO:0000313" key="2">
    <source>
        <dbReference type="Proteomes" id="UP001152795"/>
    </source>
</evidence>
<dbReference type="PANTHER" id="PTHR13832:SF792">
    <property type="entry name" value="GM14286P"/>
    <property type="match status" value="1"/>
</dbReference>
<dbReference type="GO" id="GO:0004741">
    <property type="term" value="F:[pyruvate dehydrogenase (acetyl-transferring)]-phosphatase activity"/>
    <property type="evidence" value="ECO:0007669"/>
    <property type="project" value="TreeGrafter"/>
</dbReference>
<sequence>MYRFTLSLKARRLPVAAGVVAAFGSIWLTCKDQLYYSNSYGSLLWQYFVPSFLKTGSAPNIPGKDSSNPQSSRKLPHVEIRRNEKFVPVNFGVVSHYESNNLASNEPIEDRNAEYRVLDGLLFGVFDGHSGWQCAEEVMNRLPFYFAFSLASKHGIRDPKELDKIFSRVGQLAGTQVARTSAKDILGPKAHEFVENGNLVNTGIDQQLRSAYSLLDNDIVYEALPEVNGYDHEKIMKGLSGACAITAYVQGNDLYVANSGDCRAVLGSKTPDGGWLATPLSLDQNAHNHDETDRVQLEHPGEEFIIWNGRLLGHLQPFRAFGDVIFKWDSQLHKEFLNNIYGRVVMPPHVYRTPPYLTAEPVVTHHSLESEDKFLVIATDGLWDMMSSNAAVQCVGELLDSGDLSHYDQDENAVQFNGASQLIQEALGGDDDIKVNKLLNAPKHIRRAVRDDITITVVYFTER</sequence>
<dbReference type="PANTHER" id="PTHR13832">
    <property type="entry name" value="PROTEIN PHOSPHATASE 2C"/>
    <property type="match status" value="1"/>
</dbReference>
<dbReference type="PROSITE" id="PS51746">
    <property type="entry name" value="PPM_2"/>
    <property type="match status" value="1"/>
</dbReference>